<name>A0ABS5IZE6_9BACT</name>
<sequence>MNISQFKRMVDNYLSGNASRREAAFLQQWLDKAMAEKEVPADSDIQRQQVLDNLRLAIYEPRKTSIWKYSMAAAASVSLLVAALVYRFELQDWLNPVPVQMVTALKYQVKKVVLPDSSVVVLNGGTTMMYPKYFRGRKRSIKVNGEAFFDVMPATAPFIITGPNLKVQVLGTSFVVTDSIGIQSPKVSVKTGRVAVTAETVTRQLGEAEELVFNKTQQEIKIYTQQTVNTGWISNKLMFNESVLSAVFSEIETLYRVKIICVNKAAAGLKFTGAFEEADTLDDILKVISLSYRLSIHKNKDGTILIK</sequence>
<evidence type="ECO:0000259" key="1">
    <source>
        <dbReference type="Pfam" id="PF04773"/>
    </source>
</evidence>
<evidence type="ECO:0000259" key="2">
    <source>
        <dbReference type="Pfam" id="PF16344"/>
    </source>
</evidence>
<dbReference type="EMBL" id="JAGTXB010000003">
    <property type="protein sequence ID" value="MBS0027552.1"/>
    <property type="molecule type" value="Genomic_DNA"/>
</dbReference>
<dbReference type="Gene3D" id="3.55.50.30">
    <property type="match status" value="1"/>
</dbReference>
<accession>A0ABS5IZE6</accession>
<gene>
    <name evidence="3" type="ORF">KE626_09560</name>
</gene>
<dbReference type="Pfam" id="PF04773">
    <property type="entry name" value="FecR"/>
    <property type="match status" value="1"/>
</dbReference>
<evidence type="ECO:0000313" key="4">
    <source>
        <dbReference type="Proteomes" id="UP000676386"/>
    </source>
</evidence>
<comment type="caution">
    <text evidence="3">The sequence shown here is derived from an EMBL/GenBank/DDBJ whole genome shotgun (WGS) entry which is preliminary data.</text>
</comment>
<dbReference type="Pfam" id="PF16344">
    <property type="entry name" value="FecR_C"/>
    <property type="match status" value="1"/>
</dbReference>
<dbReference type="InterPro" id="IPR006860">
    <property type="entry name" value="FecR"/>
</dbReference>
<organism evidence="3 4">
    <name type="scientific">Chitinophaga hostae</name>
    <dbReference type="NCBI Taxonomy" id="2831022"/>
    <lineage>
        <taxon>Bacteria</taxon>
        <taxon>Pseudomonadati</taxon>
        <taxon>Bacteroidota</taxon>
        <taxon>Chitinophagia</taxon>
        <taxon>Chitinophagales</taxon>
        <taxon>Chitinophagaceae</taxon>
        <taxon>Chitinophaga</taxon>
    </lineage>
</organism>
<reference evidence="3 4" key="1">
    <citation type="submission" date="2021-04" db="EMBL/GenBank/DDBJ databases">
        <title>Chitinophaga sp. nov., isolated from the rhizosphere soil.</title>
        <authorList>
            <person name="He S."/>
        </authorList>
    </citation>
    <scope>NUCLEOTIDE SEQUENCE [LARGE SCALE GENOMIC DNA]</scope>
    <source>
        <strain evidence="3 4">2R12</strain>
    </source>
</reference>
<evidence type="ECO:0000313" key="3">
    <source>
        <dbReference type="EMBL" id="MBS0027552.1"/>
    </source>
</evidence>
<keyword evidence="4" id="KW-1185">Reference proteome</keyword>
<dbReference type="InterPro" id="IPR012373">
    <property type="entry name" value="Ferrdict_sens_TM"/>
</dbReference>
<dbReference type="RefSeq" id="WP_211972642.1">
    <property type="nucleotide sequence ID" value="NZ_CBFHAM010000033.1"/>
</dbReference>
<dbReference type="PANTHER" id="PTHR30273:SF2">
    <property type="entry name" value="PROTEIN FECR"/>
    <property type="match status" value="1"/>
</dbReference>
<dbReference type="PANTHER" id="PTHR30273">
    <property type="entry name" value="PERIPLASMIC SIGNAL SENSOR AND SIGMA FACTOR ACTIVATOR FECR-RELATED"/>
    <property type="match status" value="1"/>
</dbReference>
<protein>
    <submittedName>
        <fullName evidence="3">FecR domain-containing protein</fullName>
    </submittedName>
</protein>
<proteinExistence type="predicted"/>
<feature type="domain" description="Protein FecR C-terminal" evidence="2">
    <location>
        <begin position="236"/>
        <end position="306"/>
    </location>
</feature>
<dbReference type="PIRSF" id="PIRSF018266">
    <property type="entry name" value="FecR"/>
    <property type="match status" value="1"/>
</dbReference>
<feature type="domain" description="FecR protein" evidence="1">
    <location>
        <begin position="108"/>
        <end position="194"/>
    </location>
</feature>
<dbReference type="InterPro" id="IPR032508">
    <property type="entry name" value="FecR_C"/>
</dbReference>
<dbReference type="Gene3D" id="2.60.120.1440">
    <property type="match status" value="1"/>
</dbReference>
<dbReference type="Proteomes" id="UP000676386">
    <property type="component" value="Unassembled WGS sequence"/>
</dbReference>